<protein>
    <submittedName>
        <fullName evidence="3">HIT family hydrolase protein</fullName>
    </submittedName>
</protein>
<comment type="caution">
    <text evidence="3">The sequence shown here is derived from an EMBL/GenBank/DDBJ whole genome shotgun (WGS) entry which is preliminary data.</text>
</comment>
<gene>
    <name evidence="3" type="ORF">SSPSH_000068</name>
</gene>
<dbReference type="AlphaFoldDB" id="U2EAP4"/>
<feature type="domain" description="HIT" evidence="2">
    <location>
        <begin position="1"/>
        <end position="101"/>
    </location>
</feature>
<dbReference type="PROSITE" id="PS51084">
    <property type="entry name" value="HIT_2"/>
    <property type="match status" value="1"/>
</dbReference>
<dbReference type="InterPro" id="IPR036265">
    <property type="entry name" value="HIT-like_sf"/>
</dbReference>
<keyword evidence="4" id="KW-1185">Reference proteome</keyword>
<evidence type="ECO:0000256" key="1">
    <source>
        <dbReference type="PROSITE-ProRule" id="PRU00464"/>
    </source>
</evidence>
<dbReference type="InterPro" id="IPR011146">
    <property type="entry name" value="HIT-like"/>
</dbReference>
<organism evidence="3 4">
    <name type="scientific">Salinisphaera shabanensis E1L3A</name>
    <dbReference type="NCBI Taxonomy" id="1033802"/>
    <lineage>
        <taxon>Bacteria</taxon>
        <taxon>Pseudomonadati</taxon>
        <taxon>Pseudomonadota</taxon>
        <taxon>Gammaproteobacteria</taxon>
        <taxon>Salinisphaerales</taxon>
        <taxon>Salinisphaeraceae</taxon>
        <taxon>Salinisphaera</taxon>
    </lineage>
</organism>
<dbReference type="GO" id="GO:0016787">
    <property type="term" value="F:hydrolase activity"/>
    <property type="evidence" value="ECO:0007669"/>
    <property type="project" value="UniProtKB-KW"/>
</dbReference>
<accession>U2EAP4</accession>
<dbReference type="OrthoDB" id="9799145at2"/>
<reference evidence="3 4" key="1">
    <citation type="journal article" date="2011" name="J. Bacteriol.">
        <title>Genome sequence of Salinisphaera shabanensis, a gammaproteobacterium from the harsh, variable environment of the brine-seawater interface of the Shaban Deep in the Red Sea.</title>
        <authorList>
            <person name="Antunes A."/>
            <person name="Alam I."/>
            <person name="Bajic V.B."/>
            <person name="Stingl U."/>
        </authorList>
    </citation>
    <scope>NUCLEOTIDE SEQUENCE [LARGE SCALE GENOMIC DNA]</scope>
    <source>
        <strain evidence="3 4">E1L3A</strain>
    </source>
</reference>
<dbReference type="eggNOG" id="COG0537">
    <property type="taxonomic scope" value="Bacteria"/>
</dbReference>
<evidence type="ECO:0000313" key="4">
    <source>
        <dbReference type="Proteomes" id="UP000006242"/>
    </source>
</evidence>
<keyword evidence="3" id="KW-0378">Hydrolase</keyword>
<dbReference type="Gene3D" id="3.30.428.10">
    <property type="entry name" value="HIT-like"/>
    <property type="match status" value="1"/>
</dbReference>
<dbReference type="Proteomes" id="UP000006242">
    <property type="component" value="Unassembled WGS sequence"/>
</dbReference>
<sequence>MHINDQLLADCHVLGALEHASVLLHRNAAVGWFILVVDTPAVDWHQLDDAEHARVSAQIRALSRFVANEFEADKLNVATLGNQVAQMHIHIIARHKNDACWPRPVWGNLEESNNYSPTMIAALRDRLVADLGLVAGGMA</sequence>
<evidence type="ECO:0000313" key="3">
    <source>
        <dbReference type="EMBL" id="ERJ20726.1"/>
    </source>
</evidence>
<dbReference type="RefSeq" id="WP_021031238.1">
    <property type="nucleotide sequence ID" value="NZ_AFNV02000001.1"/>
</dbReference>
<dbReference type="SUPFAM" id="SSF54197">
    <property type="entry name" value="HIT-like"/>
    <property type="match status" value="1"/>
</dbReference>
<proteinExistence type="predicted"/>
<comment type="caution">
    <text evidence="1">Lacks conserved residue(s) required for the propagation of feature annotation.</text>
</comment>
<dbReference type="EMBL" id="AFNV02000001">
    <property type="protein sequence ID" value="ERJ20726.1"/>
    <property type="molecule type" value="Genomic_DNA"/>
</dbReference>
<evidence type="ECO:0000259" key="2">
    <source>
        <dbReference type="PROSITE" id="PS51084"/>
    </source>
</evidence>
<name>U2EAP4_9GAMM</name>
<dbReference type="STRING" id="1033802.SSPSH_000068"/>
<reference evidence="3 4" key="2">
    <citation type="journal article" date="2013" name="PLoS ONE">
        <title>INDIGO - INtegrated Data Warehouse of MIcrobial GenOmes with Examples from the Red Sea Extremophiles.</title>
        <authorList>
            <person name="Alam I."/>
            <person name="Antunes A."/>
            <person name="Kamau A.A."/>
            <person name="Ba Alawi W."/>
            <person name="Kalkatawi M."/>
            <person name="Stingl U."/>
            <person name="Bajic V.B."/>
        </authorList>
    </citation>
    <scope>NUCLEOTIDE SEQUENCE [LARGE SCALE GENOMIC DNA]</scope>
    <source>
        <strain evidence="3 4">E1L3A</strain>
    </source>
</reference>
<dbReference type="Pfam" id="PF01230">
    <property type="entry name" value="HIT"/>
    <property type="match status" value="1"/>
</dbReference>